<feature type="non-terminal residue" evidence="1">
    <location>
        <position position="1"/>
    </location>
</feature>
<dbReference type="OrthoDB" id="3266919at2759"/>
<keyword evidence="2" id="KW-1185">Reference proteome</keyword>
<dbReference type="AlphaFoldDB" id="A0A4Y9ZIW9"/>
<name>A0A4Y9ZIW9_9AGAM</name>
<reference evidence="1 2" key="1">
    <citation type="submission" date="2019-02" db="EMBL/GenBank/DDBJ databases">
        <title>Genome sequencing of the rare red list fungi Hericium alpestre (H. flagellum).</title>
        <authorList>
            <person name="Buettner E."/>
            <person name="Kellner H."/>
        </authorList>
    </citation>
    <scope>NUCLEOTIDE SEQUENCE [LARGE SCALE GENOMIC DNA]</scope>
    <source>
        <strain evidence="1 2">DSM 108284</strain>
    </source>
</reference>
<accession>A0A4Y9ZIW9</accession>
<sequence>SISPSSDFVHLAEWLDERNRDAGADDGVLMSLDDYERRGSWLALVPEKDKCCGWACGRMGCDVHIPNQPEQRARKSSMSLPALPAVQASAFLSPSSIPARPPTPHISLVFPQS</sequence>
<comment type="caution">
    <text evidence="1">The sequence shown here is derived from an EMBL/GenBank/DDBJ whole genome shotgun (WGS) entry which is preliminary data.</text>
</comment>
<organism evidence="1 2">
    <name type="scientific">Hericium alpestre</name>
    <dbReference type="NCBI Taxonomy" id="135208"/>
    <lineage>
        <taxon>Eukaryota</taxon>
        <taxon>Fungi</taxon>
        <taxon>Dikarya</taxon>
        <taxon>Basidiomycota</taxon>
        <taxon>Agaricomycotina</taxon>
        <taxon>Agaricomycetes</taxon>
        <taxon>Russulales</taxon>
        <taxon>Hericiaceae</taxon>
        <taxon>Hericium</taxon>
    </lineage>
</organism>
<proteinExistence type="predicted"/>
<evidence type="ECO:0000313" key="1">
    <source>
        <dbReference type="EMBL" id="TFY74642.1"/>
    </source>
</evidence>
<protein>
    <submittedName>
        <fullName evidence="1">Uncharacterized protein</fullName>
    </submittedName>
</protein>
<evidence type="ECO:0000313" key="2">
    <source>
        <dbReference type="Proteomes" id="UP000298061"/>
    </source>
</evidence>
<gene>
    <name evidence="1" type="ORF">EWM64_g9370</name>
</gene>
<dbReference type="Proteomes" id="UP000298061">
    <property type="component" value="Unassembled WGS sequence"/>
</dbReference>
<dbReference type="EMBL" id="SFCI01001968">
    <property type="protein sequence ID" value="TFY74642.1"/>
    <property type="molecule type" value="Genomic_DNA"/>
</dbReference>